<dbReference type="PANTHER" id="PTHR14000">
    <property type="entry name" value="FINGER CCCH DOMAIN PROTEIN, PUTATIVE (DUF3755)-RELATED"/>
    <property type="match status" value="1"/>
</dbReference>
<dbReference type="Pfam" id="PF12579">
    <property type="entry name" value="DUF3755"/>
    <property type="match status" value="1"/>
</dbReference>
<dbReference type="CDD" id="cd00167">
    <property type="entry name" value="SANT"/>
    <property type="match status" value="1"/>
</dbReference>
<dbReference type="InterPro" id="IPR022228">
    <property type="entry name" value="DUF3755"/>
</dbReference>
<dbReference type="Proteomes" id="UP001140206">
    <property type="component" value="Chromosome 2"/>
</dbReference>
<dbReference type="Gene3D" id="1.10.10.60">
    <property type="entry name" value="Homeodomain-like"/>
    <property type="match status" value="1"/>
</dbReference>
<protein>
    <submittedName>
        <fullName evidence="1">Histone H2A deubiquitinase (DUF3755)</fullName>
    </submittedName>
</protein>
<name>A0AAV8G429_9POAL</name>
<organism evidence="1 2">
    <name type="scientific">Rhynchospora pubera</name>
    <dbReference type="NCBI Taxonomy" id="906938"/>
    <lineage>
        <taxon>Eukaryota</taxon>
        <taxon>Viridiplantae</taxon>
        <taxon>Streptophyta</taxon>
        <taxon>Embryophyta</taxon>
        <taxon>Tracheophyta</taxon>
        <taxon>Spermatophyta</taxon>
        <taxon>Magnoliopsida</taxon>
        <taxon>Liliopsida</taxon>
        <taxon>Poales</taxon>
        <taxon>Cyperaceae</taxon>
        <taxon>Cyperoideae</taxon>
        <taxon>Rhynchosporeae</taxon>
        <taxon>Rhynchospora</taxon>
    </lineage>
</organism>
<evidence type="ECO:0000313" key="2">
    <source>
        <dbReference type="Proteomes" id="UP001140206"/>
    </source>
</evidence>
<dbReference type="AlphaFoldDB" id="A0AAV8G429"/>
<sequence>MQMASEQNLNYGYFPQSFCNQNVVSFQNGMVNNTSLGMVPVSANESIEASSRVGGMPGVLNASCSMVVPMNNNMIGTSSMIGSSDMGNSSGLDQLHLKYGSSISVEWSQQELAILRDGLARHGNEQSILKYIKIAARLPEKTVRDVAMRCQWMMRRDSAKRRKAEEYYTRRKMKDAKDLAVESTLWAMNYPENVASPSFVGNNTKYSNQFSCGESEIDCAMRQVLEENHQLLSQIASNIEKSQTQSNIELFNRTHKNINIMLQSIIQMPGAMSNMPPLPVAPNEQLASYILPNVNLANVPRINQLNEEPQDHEVCL</sequence>
<evidence type="ECO:0000313" key="1">
    <source>
        <dbReference type="EMBL" id="KAJ4800465.1"/>
    </source>
</evidence>
<comment type="caution">
    <text evidence="1">The sequence shown here is derived from an EMBL/GenBank/DDBJ whole genome shotgun (WGS) entry which is preliminary data.</text>
</comment>
<reference evidence="1" key="1">
    <citation type="submission" date="2022-08" db="EMBL/GenBank/DDBJ databases">
        <authorList>
            <person name="Marques A."/>
        </authorList>
    </citation>
    <scope>NUCLEOTIDE SEQUENCE</scope>
    <source>
        <strain evidence="1">RhyPub2mFocal</strain>
        <tissue evidence="1">Leaves</tissue>
    </source>
</reference>
<dbReference type="SUPFAM" id="SSF46689">
    <property type="entry name" value="Homeodomain-like"/>
    <property type="match status" value="1"/>
</dbReference>
<gene>
    <name evidence="1" type="ORF">LUZ62_051711</name>
</gene>
<proteinExistence type="predicted"/>
<dbReference type="InterPro" id="IPR001005">
    <property type="entry name" value="SANT/Myb"/>
</dbReference>
<keyword evidence="2" id="KW-1185">Reference proteome</keyword>
<dbReference type="InterPro" id="IPR009057">
    <property type="entry name" value="Homeodomain-like_sf"/>
</dbReference>
<dbReference type="PANTHER" id="PTHR14000:SF7">
    <property type="entry name" value="OS04G0523100 PROTEIN"/>
    <property type="match status" value="1"/>
</dbReference>
<accession>A0AAV8G429</accession>
<dbReference type="EMBL" id="JAMFTS010000002">
    <property type="protein sequence ID" value="KAJ4800465.1"/>
    <property type="molecule type" value="Genomic_DNA"/>
</dbReference>